<dbReference type="EMBL" id="BART01037713">
    <property type="protein sequence ID" value="GAH10291.1"/>
    <property type="molecule type" value="Genomic_DNA"/>
</dbReference>
<dbReference type="AlphaFoldDB" id="X1CPD8"/>
<organism evidence="3">
    <name type="scientific">marine sediment metagenome</name>
    <dbReference type="NCBI Taxonomy" id="412755"/>
    <lineage>
        <taxon>unclassified sequences</taxon>
        <taxon>metagenomes</taxon>
        <taxon>ecological metagenomes</taxon>
    </lineage>
</organism>
<dbReference type="Gene3D" id="3.40.50.720">
    <property type="entry name" value="NAD(P)-binding Rossmann-like Domain"/>
    <property type="match status" value="1"/>
</dbReference>
<reference evidence="3" key="1">
    <citation type="journal article" date="2014" name="Front. Microbiol.">
        <title>High frequency of phylogenetically diverse reductive dehalogenase-homologous genes in deep subseafloor sedimentary metagenomes.</title>
        <authorList>
            <person name="Kawai M."/>
            <person name="Futagami T."/>
            <person name="Toyoda A."/>
            <person name="Takaki Y."/>
            <person name="Nishi S."/>
            <person name="Hori S."/>
            <person name="Arai W."/>
            <person name="Tsubouchi T."/>
            <person name="Morono Y."/>
            <person name="Uchiyama I."/>
            <person name="Ito T."/>
            <person name="Fujiyama A."/>
            <person name="Inagaki F."/>
            <person name="Takami H."/>
        </authorList>
    </citation>
    <scope>NUCLEOTIDE SEQUENCE</scope>
    <source>
        <strain evidence="3">Expedition CK06-06</strain>
    </source>
</reference>
<dbReference type="GO" id="GO:0016491">
    <property type="term" value="F:oxidoreductase activity"/>
    <property type="evidence" value="ECO:0007669"/>
    <property type="project" value="UniProtKB-KW"/>
</dbReference>
<evidence type="ECO:0000313" key="3">
    <source>
        <dbReference type="EMBL" id="GAH10291.1"/>
    </source>
</evidence>
<comment type="similarity">
    <text evidence="1">Belongs to the short-chain dehydrogenases/reductases (SDR) family.</text>
</comment>
<name>X1CPD8_9ZZZZ</name>
<feature type="non-terminal residue" evidence="3">
    <location>
        <position position="1"/>
    </location>
</feature>
<dbReference type="PANTHER" id="PTHR24320:SF148">
    <property type="entry name" value="NAD(P)-BINDING ROSSMANN-FOLD SUPERFAMILY PROTEIN"/>
    <property type="match status" value="1"/>
</dbReference>
<sequence>AYDRQGAYTQSKLANLLFAYELQRRLETAGADTLSTAAHPGWTATNLQSHFTLGRLLNPIIAMKPEMGALPTLRAATATDVQGGDYYGPGGWQGMRGFPQKEQSSERSYDRDLAARLWTISEELTGVQ</sequence>
<evidence type="ECO:0000256" key="2">
    <source>
        <dbReference type="ARBA" id="ARBA00023002"/>
    </source>
</evidence>
<dbReference type="InterPro" id="IPR036291">
    <property type="entry name" value="NAD(P)-bd_dom_sf"/>
</dbReference>
<evidence type="ECO:0008006" key="4">
    <source>
        <dbReference type="Google" id="ProtNLM"/>
    </source>
</evidence>
<evidence type="ECO:0000256" key="1">
    <source>
        <dbReference type="ARBA" id="ARBA00006484"/>
    </source>
</evidence>
<accession>X1CPD8</accession>
<protein>
    <recommendedName>
        <fullName evidence="4">Short-chain dehydrogenase</fullName>
    </recommendedName>
</protein>
<proteinExistence type="inferred from homology"/>
<keyword evidence="2" id="KW-0560">Oxidoreductase</keyword>
<comment type="caution">
    <text evidence="3">The sequence shown here is derived from an EMBL/GenBank/DDBJ whole genome shotgun (WGS) entry which is preliminary data.</text>
</comment>
<gene>
    <name evidence="3" type="ORF">S01H4_62952</name>
</gene>
<dbReference type="SUPFAM" id="SSF51735">
    <property type="entry name" value="NAD(P)-binding Rossmann-fold domains"/>
    <property type="match status" value="1"/>
</dbReference>
<dbReference type="PANTHER" id="PTHR24320">
    <property type="entry name" value="RETINOL DEHYDROGENASE"/>
    <property type="match status" value="1"/>
</dbReference>